<dbReference type="RefSeq" id="WP_344428773.1">
    <property type="nucleotide sequence ID" value="NZ_BAAANN010000036.1"/>
</dbReference>
<evidence type="ECO:0000313" key="1">
    <source>
        <dbReference type="EMBL" id="GAA1982289.1"/>
    </source>
</evidence>
<proteinExistence type="predicted"/>
<accession>A0ABN2S8E4</accession>
<gene>
    <name evidence="1" type="ORF">GCM10009754_69010</name>
</gene>
<dbReference type="EMBL" id="BAAANN010000036">
    <property type="protein sequence ID" value="GAA1982289.1"/>
    <property type="molecule type" value="Genomic_DNA"/>
</dbReference>
<sequence>MSKKENRTAADIPVLEGGVSNIAGVADEARALMADFKGAVAEYGNVFGSYTSHAGAYRGSNGGDFAEIWNKVVVPGQAHAMDFLSQLDGAIGDVGTQTKGVTKKLSESNSDANKQSS</sequence>
<keyword evidence="2" id="KW-1185">Reference proteome</keyword>
<organism evidence="1 2">
    <name type="scientific">Amycolatopsis minnesotensis</name>
    <dbReference type="NCBI Taxonomy" id="337894"/>
    <lineage>
        <taxon>Bacteria</taxon>
        <taxon>Bacillati</taxon>
        <taxon>Actinomycetota</taxon>
        <taxon>Actinomycetes</taxon>
        <taxon>Pseudonocardiales</taxon>
        <taxon>Pseudonocardiaceae</taxon>
        <taxon>Amycolatopsis</taxon>
    </lineage>
</organism>
<evidence type="ECO:0000313" key="2">
    <source>
        <dbReference type="Proteomes" id="UP001501116"/>
    </source>
</evidence>
<dbReference type="Proteomes" id="UP001501116">
    <property type="component" value="Unassembled WGS sequence"/>
</dbReference>
<name>A0ABN2S8E4_9PSEU</name>
<comment type="caution">
    <text evidence="1">The sequence shown here is derived from an EMBL/GenBank/DDBJ whole genome shotgun (WGS) entry which is preliminary data.</text>
</comment>
<reference evidence="1 2" key="1">
    <citation type="journal article" date="2019" name="Int. J. Syst. Evol. Microbiol.">
        <title>The Global Catalogue of Microorganisms (GCM) 10K type strain sequencing project: providing services to taxonomists for standard genome sequencing and annotation.</title>
        <authorList>
            <consortium name="The Broad Institute Genomics Platform"/>
            <consortium name="The Broad Institute Genome Sequencing Center for Infectious Disease"/>
            <person name="Wu L."/>
            <person name="Ma J."/>
        </authorList>
    </citation>
    <scope>NUCLEOTIDE SEQUENCE [LARGE SCALE GENOMIC DNA]</scope>
    <source>
        <strain evidence="1 2">JCM 14545</strain>
    </source>
</reference>
<evidence type="ECO:0008006" key="3">
    <source>
        <dbReference type="Google" id="ProtNLM"/>
    </source>
</evidence>
<protein>
    <recommendedName>
        <fullName evidence="3">WXG100 family type VII secretion target</fullName>
    </recommendedName>
</protein>